<dbReference type="EMBL" id="MTKS01000098">
    <property type="protein sequence ID" value="RWX51693.1"/>
    <property type="molecule type" value="Genomic_DNA"/>
</dbReference>
<dbReference type="Pfam" id="PF15738">
    <property type="entry name" value="YafQ_toxin"/>
    <property type="match status" value="1"/>
</dbReference>
<evidence type="ECO:0000313" key="4">
    <source>
        <dbReference type="EMBL" id="RWX51693.1"/>
    </source>
</evidence>
<gene>
    <name evidence="4" type="ORF">VU01_109810</name>
</gene>
<evidence type="ECO:0000256" key="2">
    <source>
        <dbReference type="ARBA" id="ARBA00061366"/>
    </source>
</evidence>
<sequence>MRKVSQTRQFSRDLKRVAKRGKDLNKLKRIVTLLAKDQPLKPRHRDHALTGNWKYSRDCHIEPDWLLIYTLGDESLRLERTGTHSDLFKK</sequence>
<dbReference type="PIRSF" id="PIRSF006156">
    <property type="entry name" value="YafQ"/>
    <property type="match status" value="1"/>
</dbReference>
<proteinExistence type="inferred from homology"/>
<dbReference type="PANTHER" id="PTHR40588:SF1">
    <property type="entry name" value="MRNA INTERFERASE TOXIN YAFQ"/>
    <property type="match status" value="1"/>
</dbReference>
<dbReference type="GO" id="GO:0006402">
    <property type="term" value="P:mRNA catabolic process"/>
    <property type="evidence" value="ECO:0007669"/>
    <property type="project" value="TreeGrafter"/>
</dbReference>
<dbReference type="FunFam" id="3.30.2310.20:FF:000003">
    <property type="entry name" value="Type II toxin-antitoxin system YafQ family toxin"/>
    <property type="match status" value="1"/>
</dbReference>
<dbReference type="InterPro" id="IPR004386">
    <property type="entry name" value="Toxin_YafQ-like"/>
</dbReference>
<evidence type="ECO:0000256" key="3">
    <source>
        <dbReference type="PIRSR" id="PIRSR006156-1"/>
    </source>
</evidence>
<accession>A0A444JF62</accession>
<keyword evidence="5" id="KW-1185">Reference proteome</keyword>
<dbReference type="Proteomes" id="UP000288892">
    <property type="component" value="Unassembled WGS sequence"/>
</dbReference>
<dbReference type="InterPro" id="IPR035093">
    <property type="entry name" value="RelE/ParE_toxin_dom_sf"/>
</dbReference>
<organism evidence="4 5">
    <name type="scientific">Candidatus Electrothrix marina</name>
    <dbReference type="NCBI Taxonomy" id="1859130"/>
    <lineage>
        <taxon>Bacteria</taxon>
        <taxon>Pseudomonadati</taxon>
        <taxon>Thermodesulfobacteriota</taxon>
        <taxon>Desulfobulbia</taxon>
        <taxon>Desulfobulbales</taxon>
        <taxon>Desulfobulbaceae</taxon>
        <taxon>Candidatus Electrothrix</taxon>
    </lineage>
</organism>
<dbReference type="AlphaFoldDB" id="A0A444JF62"/>
<dbReference type="NCBIfam" id="TIGR02385">
    <property type="entry name" value="RelE_StbE"/>
    <property type="match status" value="1"/>
</dbReference>
<dbReference type="GO" id="GO:0004521">
    <property type="term" value="F:RNA endonuclease activity"/>
    <property type="evidence" value="ECO:0007669"/>
    <property type="project" value="TreeGrafter"/>
</dbReference>
<dbReference type="SUPFAM" id="SSF143011">
    <property type="entry name" value="RelE-like"/>
    <property type="match status" value="1"/>
</dbReference>
<comment type="caution">
    <text evidence="4">The sequence shown here is derived from an EMBL/GenBank/DDBJ whole genome shotgun (WGS) entry which is preliminary data.</text>
</comment>
<keyword evidence="1" id="KW-1277">Toxin-antitoxin system</keyword>
<feature type="active site" description="Proton donor" evidence="3">
    <location>
        <position position="84"/>
    </location>
</feature>
<dbReference type="NCBIfam" id="TIGR00053">
    <property type="entry name" value="YafQ family addiction module toxin"/>
    <property type="match status" value="1"/>
</dbReference>
<dbReference type="Gene3D" id="3.30.2310.20">
    <property type="entry name" value="RelE-like"/>
    <property type="match status" value="1"/>
</dbReference>
<dbReference type="GO" id="GO:0006415">
    <property type="term" value="P:translational termination"/>
    <property type="evidence" value="ECO:0007669"/>
    <property type="project" value="TreeGrafter"/>
</dbReference>
<protein>
    <submittedName>
        <fullName evidence="4">mRNA interferase YafQ</fullName>
    </submittedName>
</protein>
<dbReference type="InterPro" id="IPR007712">
    <property type="entry name" value="RelE/ParE_toxin"/>
</dbReference>
<dbReference type="PANTHER" id="PTHR40588">
    <property type="entry name" value="MRNA INTERFERASE TOXIN YAFQ"/>
    <property type="match status" value="1"/>
</dbReference>
<evidence type="ECO:0000313" key="5">
    <source>
        <dbReference type="Proteomes" id="UP000288892"/>
    </source>
</evidence>
<comment type="similarity">
    <text evidence="2">Belongs to the RelE toxin family. YafQ subfamily.</text>
</comment>
<reference evidence="4 5" key="1">
    <citation type="submission" date="2017-01" db="EMBL/GenBank/DDBJ databases">
        <title>The cable genome- insights into the physiology and evolution of filamentous bacteria capable of sulfide oxidation via long distance electron transfer.</title>
        <authorList>
            <person name="Schreiber L."/>
            <person name="Bjerg J.T."/>
            <person name="Boggild A."/>
            <person name="Van De Vossenberg J."/>
            <person name="Meysman F."/>
            <person name="Nielsen L.P."/>
            <person name="Schramm A."/>
            <person name="Kjeldsen K.U."/>
        </authorList>
    </citation>
    <scope>NUCLEOTIDE SEQUENCE [LARGE SCALE GENOMIC DNA]</scope>
    <source>
        <strain evidence="4">A5</strain>
    </source>
</reference>
<name>A0A444JF62_9BACT</name>
<evidence type="ECO:0000256" key="1">
    <source>
        <dbReference type="ARBA" id="ARBA00022649"/>
    </source>
</evidence>